<evidence type="ECO:0000256" key="1">
    <source>
        <dbReference type="SAM" id="SignalP"/>
    </source>
</evidence>
<sequence length="68" mass="7933">MLIHKMLSCVFFVFSHFLCVHGSIHRIGNRQRSIDRCTQRAELELMCPFAYPAEQKGAPRTNSHFVRL</sequence>
<name>A0A2M3ZWK2_9DIPT</name>
<feature type="signal peptide" evidence="1">
    <location>
        <begin position="1"/>
        <end position="22"/>
    </location>
</feature>
<accession>A0A2M3ZWK2</accession>
<reference evidence="2" key="1">
    <citation type="submission" date="2018-01" db="EMBL/GenBank/DDBJ databases">
        <title>An insight into the sialome of Amazonian anophelines.</title>
        <authorList>
            <person name="Ribeiro J.M."/>
            <person name="Scarpassa V."/>
            <person name="Calvo E."/>
        </authorList>
    </citation>
    <scope>NUCLEOTIDE SEQUENCE</scope>
    <source>
        <tissue evidence="2">Salivary glands</tissue>
    </source>
</reference>
<dbReference type="EMBL" id="GGFM01012114">
    <property type="protein sequence ID" value="MBW32865.1"/>
    <property type="molecule type" value="Transcribed_RNA"/>
</dbReference>
<feature type="chain" id="PRO_5014733829" evidence="1">
    <location>
        <begin position="23"/>
        <end position="68"/>
    </location>
</feature>
<organism evidence="2">
    <name type="scientific">Anopheles braziliensis</name>
    <dbReference type="NCBI Taxonomy" id="58242"/>
    <lineage>
        <taxon>Eukaryota</taxon>
        <taxon>Metazoa</taxon>
        <taxon>Ecdysozoa</taxon>
        <taxon>Arthropoda</taxon>
        <taxon>Hexapoda</taxon>
        <taxon>Insecta</taxon>
        <taxon>Pterygota</taxon>
        <taxon>Neoptera</taxon>
        <taxon>Endopterygota</taxon>
        <taxon>Diptera</taxon>
        <taxon>Nematocera</taxon>
        <taxon>Culicoidea</taxon>
        <taxon>Culicidae</taxon>
        <taxon>Anophelinae</taxon>
        <taxon>Anopheles</taxon>
    </lineage>
</organism>
<evidence type="ECO:0000313" key="2">
    <source>
        <dbReference type="EMBL" id="MBW32865.1"/>
    </source>
</evidence>
<protein>
    <submittedName>
        <fullName evidence="2">Putative secreted peptide</fullName>
    </submittedName>
</protein>
<dbReference type="AlphaFoldDB" id="A0A2M3ZWK2"/>
<keyword evidence="1" id="KW-0732">Signal</keyword>
<proteinExistence type="predicted"/>